<dbReference type="AlphaFoldDB" id="A0A7R9HWD3"/>
<dbReference type="InterPro" id="IPR028994">
    <property type="entry name" value="Integrin_alpha_N"/>
</dbReference>
<dbReference type="EMBL" id="OD564467">
    <property type="protein sequence ID" value="CAD7438484.1"/>
    <property type="molecule type" value="Genomic_DNA"/>
</dbReference>
<organism evidence="1">
    <name type="scientific">Timema bartmani</name>
    <dbReference type="NCBI Taxonomy" id="61472"/>
    <lineage>
        <taxon>Eukaryota</taxon>
        <taxon>Metazoa</taxon>
        <taxon>Ecdysozoa</taxon>
        <taxon>Arthropoda</taxon>
        <taxon>Hexapoda</taxon>
        <taxon>Insecta</taxon>
        <taxon>Pterygota</taxon>
        <taxon>Neoptera</taxon>
        <taxon>Polyneoptera</taxon>
        <taxon>Phasmatodea</taxon>
        <taxon>Timematodea</taxon>
        <taxon>Timematoidea</taxon>
        <taxon>Timematidae</taxon>
        <taxon>Timema</taxon>
    </lineage>
</organism>
<proteinExistence type="predicted"/>
<accession>A0A7R9HWD3</accession>
<dbReference type="GO" id="GO:0032006">
    <property type="term" value="P:regulation of TOR signaling"/>
    <property type="evidence" value="ECO:0007669"/>
    <property type="project" value="TreeGrafter"/>
</dbReference>
<sequence>MRAVCFVNRLEIDLSGNVFSNALAFGDVDNDGQNEFIVGDTSGELVVFKGGNIWQQLSGLGMITAVSVGDVLNLGFNALIAVSGDGWCHILSKTTIECEDGSKEDTLECVHVQRIPANTKDEKYR</sequence>
<dbReference type="PANTHER" id="PTHR16317">
    <property type="entry name" value="INTEGRIN ALPHA REPEAT DOMAIN-CONTAINING"/>
    <property type="match status" value="1"/>
</dbReference>
<evidence type="ECO:0000313" key="1">
    <source>
        <dbReference type="EMBL" id="CAD7438484.1"/>
    </source>
</evidence>
<name>A0A7R9HWD3_9NEOP</name>
<gene>
    <name evidence="1" type="ORF">TBIB3V08_LOCUS1073</name>
</gene>
<dbReference type="SUPFAM" id="SSF69318">
    <property type="entry name" value="Integrin alpha N-terminal domain"/>
    <property type="match status" value="1"/>
</dbReference>
<dbReference type="PANTHER" id="PTHR16317:SF1">
    <property type="entry name" value="KICSTOR COMPLEX PROTEIN ITFG2"/>
    <property type="match status" value="1"/>
</dbReference>
<dbReference type="InterPro" id="IPR031793">
    <property type="entry name" value="KICSTOR_ITFG2"/>
</dbReference>
<reference evidence="1" key="1">
    <citation type="submission" date="2020-11" db="EMBL/GenBank/DDBJ databases">
        <authorList>
            <person name="Tran Van P."/>
        </authorList>
    </citation>
    <scope>NUCLEOTIDE SEQUENCE</scope>
</reference>
<dbReference type="Pfam" id="PF15907">
    <property type="entry name" value="Itfg2"/>
    <property type="match status" value="1"/>
</dbReference>
<protein>
    <submittedName>
        <fullName evidence="1">Uncharacterized protein</fullName>
    </submittedName>
</protein>